<dbReference type="PANTHER" id="PTHR36985">
    <property type="entry name" value="TRANSLOCATION AND ASSEMBLY MODULE SUBUNIT TAMB"/>
    <property type="match status" value="1"/>
</dbReference>
<evidence type="ECO:0000256" key="4">
    <source>
        <dbReference type="ARBA" id="ARBA00023136"/>
    </source>
</evidence>
<organism evidence="8 9">
    <name type="scientific">Xylanibacter muris</name>
    <dbReference type="NCBI Taxonomy" id="2736290"/>
    <lineage>
        <taxon>Bacteria</taxon>
        <taxon>Pseudomonadati</taxon>
        <taxon>Bacteroidota</taxon>
        <taxon>Bacteroidia</taxon>
        <taxon>Bacteroidales</taxon>
        <taxon>Prevotellaceae</taxon>
        <taxon>Xylanibacter</taxon>
    </lineage>
</organism>
<feature type="transmembrane region" description="Helical" evidence="6">
    <location>
        <begin position="5"/>
        <end position="28"/>
    </location>
</feature>
<dbReference type="RefSeq" id="WP_172276017.1">
    <property type="nucleotide sequence ID" value="NZ_CASGMU010000010.1"/>
</dbReference>
<sequence length="1548" mass="172073">MKKLLIWTGIIILVPIFLFILAAAALYIPPVQNWIADKVAETASEKTGMDISIGHVSLSFPLDLTIKDFRMLKPDSLNRNRKDTIADAKELTIDVKLKPLFNNKVVINSIEVNDTKINTSDIIAAARIKGNIGKLSLHSKGIDLGNETAEINDINIYGTYIDVALSDSVPEDTSKTEIPWKIYADTLNISNTGAVVHMPGDTLIISTRIEQAGIGGTNIDLGNERYEVRTLSWNGGSFNYDNKYEPHSEGPDYNHIALSGINIGIDSILYHSPLTRLNIRRCAMKEKSGLEITGLTSPVILDSTRIQLSPMILRTPDSNVEAHLDMEFNTFDKEKDGKTYLRLMASIGKQDVMRFAGKQPAAFVKGYPNKPINIIGSVNGNMKDVEFTGLDINLPTAFHITANGRASDPADMDRLRATADIKAQTGNLNFIKPLAGTAMNNISIPRNISMKAKLKADGKAYSAAFSIKESGGVINGKAKVNTKAETYDATMEIDGIDIAHFMYDDSLGCITAKMEAKGKGFDLMSDKSSMDARINLTHLDYGQLDINGMNAEAILNNGRGHVTVNGSNRLFNGTIGIDALVSRKYLAGTIVSDLREADFHRLRITDVPLKAGVCAHIDIASDLKEAFKINGYVNDLTVKTQKKTYRPTDITIDVMTNRDTTWAMMSSGNLKLDMKAKGGYKSLIEKGGLITDEILGQMKNKIIDHPRIKELYPDLSLYITSGNDNPFANFLRMKGVDFKDLLLDITSSPVKGLNGNGHVYSLTADSTRIDTIKFHIRQDSSLVRFNAQVTNNKNNPQFVFTTLMNGHIYDNGIEANVKYYDKNNRMGVQLGTTAEMRDSGIYIHLTPYRPVIGYKEFNLNKENYVFLGRNKRVYANVDLIADDGTGVKIYSNDENRETLQDLTVSLNNFDLEKITSVLPYAPRITGMLNGDYHLLLNENEKVSVASDMSVSNMTYEKCPIGNLSTEFIYMQREDLAHYVEARINQNGHDIGILNGSYQTEGEGYLEAMFKMTRLPLDIVNGFIPDRLFGFNGYADGEVEIKGTLSKPQVDGEVYLDSSYIVSVPYGVRLRADNDPVRIIGSNLLLENFTLYSYNNNPLNISGSVDFSNPEKMRINMKMRATNYQIIDAKQTSKSIAYGKAFVNFYGNVNGTTDNLEMKGQLDVLGKTDMTYILKDSPLNTDDQLKELVTFTNFNDTTQINSVNRPPISGLDMLLLLNIESGARIRCALNASQSNYVDVEGGGELRMTYNTTDDLQLFGRYTLNDGEMKYALPIIPLKTFTIQKGSHIEFTGDMMNPRLNIEATEETKSMVASETGNSRSVLFKCGVKVTKTLNDMGLEFTLDAPDDMTIKNELAAMSPEQKNKLAITMLTTGMYLSDGNTTGFSMNNALNSFLQSEIKNLTNSAMKTVDISVGLDQNSDAAGNTHTDYSFKFAKRFWNNRVNFIIGGKVSGNNSNSTTQQDEAFIDNVSLEYRLDQTAQKYVRLFYNKDITDLLEDGVSEYGGGFVWRKKINKLSELFRMRQNSGQKDEDEDAAEHKDIISDEKNKKQ</sequence>
<evidence type="ECO:0000256" key="5">
    <source>
        <dbReference type="SAM" id="MobiDB-lite"/>
    </source>
</evidence>
<gene>
    <name evidence="8" type="ORF">HPS56_09875</name>
</gene>
<keyword evidence="9" id="KW-1185">Reference proteome</keyword>
<dbReference type="Pfam" id="PF04357">
    <property type="entry name" value="TamB"/>
    <property type="match status" value="1"/>
</dbReference>
<comment type="caution">
    <text evidence="8">The sequence shown here is derived from an EMBL/GenBank/DDBJ whole genome shotgun (WGS) entry which is preliminary data.</text>
</comment>
<keyword evidence="2 6" id="KW-0812">Transmembrane</keyword>
<evidence type="ECO:0000256" key="6">
    <source>
        <dbReference type="SAM" id="Phobius"/>
    </source>
</evidence>
<protein>
    <submittedName>
        <fullName evidence="8">Phage tail protein</fullName>
    </submittedName>
</protein>
<proteinExistence type="predicted"/>
<comment type="subcellular location">
    <subcellularLocation>
        <location evidence="1">Membrane</location>
        <topology evidence="1">Single-pass membrane protein</topology>
    </subcellularLocation>
</comment>
<feature type="compositionally biased region" description="Basic and acidic residues" evidence="5">
    <location>
        <begin position="1534"/>
        <end position="1548"/>
    </location>
</feature>
<evidence type="ECO:0000259" key="7">
    <source>
        <dbReference type="Pfam" id="PF04357"/>
    </source>
</evidence>
<reference evidence="8 9" key="1">
    <citation type="submission" date="2020-05" db="EMBL/GenBank/DDBJ databases">
        <title>Distinct polysaccharide utilization as determinants for interspecies competition between intestinal Prevotella spp.</title>
        <authorList>
            <person name="Galvez E.J.C."/>
            <person name="Iljazovic A."/>
            <person name="Strowig T."/>
        </authorList>
    </citation>
    <scope>NUCLEOTIDE SEQUENCE [LARGE SCALE GENOMIC DNA]</scope>
    <source>
        <strain evidence="8 9">PMUR</strain>
    </source>
</reference>
<evidence type="ECO:0000256" key="3">
    <source>
        <dbReference type="ARBA" id="ARBA00022989"/>
    </source>
</evidence>
<feature type="region of interest" description="Disordered" evidence="5">
    <location>
        <begin position="1521"/>
        <end position="1548"/>
    </location>
</feature>
<dbReference type="InterPro" id="IPR007452">
    <property type="entry name" value="TamB_C"/>
</dbReference>
<dbReference type="PANTHER" id="PTHR36985:SF1">
    <property type="entry name" value="TRANSLOCATION AND ASSEMBLY MODULE SUBUNIT TAMB"/>
    <property type="match status" value="1"/>
</dbReference>
<dbReference type="EMBL" id="JABKKF010000009">
    <property type="protein sequence ID" value="NPD92644.1"/>
    <property type="molecule type" value="Genomic_DNA"/>
</dbReference>
<feature type="domain" description="Translocation and assembly module TamB C-terminal" evidence="7">
    <location>
        <begin position="1094"/>
        <end position="1489"/>
    </location>
</feature>
<dbReference type="Proteomes" id="UP000714420">
    <property type="component" value="Unassembled WGS sequence"/>
</dbReference>
<name>A0ABX2AN72_9BACT</name>
<accession>A0ABX2AN72</accession>
<evidence type="ECO:0000313" key="8">
    <source>
        <dbReference type="EMBL" id="NPD92644.1"/>
    </source>
</evidence>
<evidence type="ECO:0000256" key="1">
    <source>
        <dbReference type="ARBA" id="ARBA00004167"/>
    </source>
</evidence>
<keyword evidence="4 6" id="KW-0472">Membrane</keyword>
<keyword evidence="3 6" id="KW-1133">Transmembrane helix</keyword>
<evidence type="ECO:0000256" key="2">
    <source>
        <dbReference type="ARBA" id="ARBA00022692"/>
    </source>
</evidence>
<evidence type="ECO:0000313" key="9">
    <source>
        <dbReference type="Proteomes" id="UP000714420"/>
    </source>
</evidence>